<keyword evidence="4 5" id="KW-0408">Iron</keyword>
<keyword evidence="3 5" id="KW-0479">Metal-binding</keyword>
<feature type="binding site" description="axial binding residue" evidence="5">
    <location>
        <position position="495"/>
    </location>
    <ligand>
        <name>heme</name>
        <dbReference type="ChEBI" id="CHEBI:30413"/>
    </ligand>
    <ligandPart>
        <name>Fe</name>
        <dbReference type="ChEBI" id="CHEBI:18248"/>
    </ligandPart>
</feature>
<accession>A0A9N9L4J3</accession>
<dbReference type="Proteomes" id="UP000696280">
    <property type="component" value="Unassembled WGS sequence"/>
</dbReference>
<organism evidence="8 9">
    <name type="scientific">Hymenoscyphus fraxineus</name>
    <dbReference type="NCBI Taxonomy" id="746836"/>
    <lineage>
        <taxon>Eukaryota</taxon>
        <taxon>Fungi</taxon>
        <taxon>Dikarya</taxon>
        <taxon>Ascomycota</taxon>
        <taxon>Pezizomycotina</taxon>
        <taxon>Leotiomycetes</taxon>
        <taxon>Helotiales</taxon>
        <taxon>Helotiaceae</taxon>
        <taxon>Hymenoscyphus</taxon>
    </lineage>
</organism>
<feature type="transmembrane region" description="Helical" evidence="7">
    <location>
        <begin position="59"/>
        <end position="82"/>
    </location>
</feature>
<evidence type="ECO:0000313" key="9">
    <source>
        <dbReference type="Proteomes" id="UP000696280"/>
    </source>
</evidence>
<comment type="caution">
    <text evidence="8">The sequence shown here is derived from an EMBL/GenBank/DDBJ whole genome shotgun (WGS) entry which is preliminary data.</text>
</comment>
<sequence length="546" mass="61716">MSDPQQFNTFSHAQSHKMLFPQSIYMSIVLFATVVASAVVLRIIYYLFLHPLSKFPGPWYASVSSLPLALLSVLGYETAWLLSLAKKYGNKRPIRITPDTILFSRPSSLKDIYWNPKLNTKGSFYTSGVLGPTNLFTTIDGDDHKALRKALTGPKVPWSTGALKTKWEHRFDYQVTLLISKLRQRAINGDIVSLCDKVAYVLSHVRLKLSFDILFLENSEFAADIMTMLTFNEPWGFVENGRDERNLLRSWRNGLAAFGFSTRFRFYRNVILKSPLGVFFLPRIGNEDGMGYLMGQADKQVTEREKELEDFGGSKDDAKDFLQHALEAKLDGQPLSPVQKRAHTTLLIMAGADTTGSALGTTLRFLLKNPEALKRAHVEILKAEEAKLLSAPILYDESYQHLPFIGACIRESLRLQPPAPMILTRLTPPEGIAIDGHWAPGGFEVLCHSAITQRDPDVYTPDPDVWRPERWLVSKEILNKYESLNFVFGMGPRVCLGKDIALMELWKLIPELIRRLDMDLIREGEHVNIGGIAYNKDLLVKLTSRD</sequence>
<keyword evidence="7" id="KW-0472">Membrane</keyword>
<dbReference type="AlphaFoldDB" id="A0A9N9L4J3"/>
<gene>
    <name evidence="8" type="ORF">HYFRA_00010669</name>
</gene>
<protein>
    <recommendedName>
        <fullName evidence="10">Cytochrome P450</fullName>
    </recommendedName>
</protein>
<evidence type="ECO:0000256" key="3">
    <source>
        <dbReference type="ARBA" id="ARBA00022723"/>
    </source>
</evidence>
<comment type="cofactor">
    <cofactor evidence="1 5">
        <name>heme</name>
        <dbReference type="ChEBI" id="CHEBI:30413"/>
    </cofactor>
</comment>
<dbReference type="PRINTS" id="PR00463">
    <property type="entry name" value="EP450I"/>
</dbReference>
<evidence type="ECO:0000256" key="7">
    <source>
        <dbReference type="SAM" id="Phobius"/>
    </source>
</evidence>
<evidence type="ECO:0000256" key="1">
    <source>
        <dbReference type="ARBA" id="ARBA00001971"/>
    </source>
</evidence>
<keyword evidence="6" id="KW-0503">Monooxygenase</keyword>
<dbReference type="PROSITE" id="PS00086">
    <property type="entry name" value="CYTOCHROME_P450"/>
    <property type="match status" value="1"/>
</dbReference>
<reference evidence="8" key="1">
    <citation type="submission" date="2021-07" db="EMBL/GenBank/DDBJ databases">
        <authorList>
            <person name="Durling M."/>
        </authorList>
    </citation>
    <scope>NUCLEOTIDE SEQUENCE</scope>
</reference>
<keyword evidence="7" id="KW-0812">Transmembrane</keyword>
<evidence type="ECO:0000256" key="5">
    <source>
        <dbReference type="PIRSR" id="PIRSR602401-1"/>
    </source>
</evidence>
<keyword evidence="7" id="KW-1133">Transmembrane helix</keyword>
<dbReference type="InterPro" id="IPR017972">
    <property type="entry name" value="Cyt_P450_CS"/>
</dbReference>
<dbReference type="Gene3D" id="1.10.630.10">
    <property type="entry name" value="Cytochrome P450"/>
    <property type="match status" value="1"/>
</dbReference>
<proteinExistence type="inferred from homology"/>
<comment type="similarity">
    <text evidence="2 6">Belongs to the cytochrome P450 family.</text>
</comment>
<dbReference type="GO" id="GO:0005506">
    <property type="term" value="F:iron ion binding"/>
    <property type="evidence" value="ECO:0007669"/>
    <property type="project" value="InterPro"/>
</dbReference>
<dbReference type="InterPro" id="IPR002401">
    <property type="entry name" value="Cyt_P450_E_grp-I"/>
</dbReference>
<dbReference type="PANTHER" id="PTHR24305:SF232">
    <property type="entry name" value="P450, PUTATIVE (EUROFUNG)-RELATED"/>
    <property type="match status" value="1"/>
</dbReference>
<dbReference type="PRINTS" id="PR00385">
    <property type="entry name" value="P450"/>
</dbReference>
<keyword evidence="9" id="KW-1185">Reference proteome</keyword>
<feature type="transmembrane region" description="Helical" evidence="7">
    <location>
        <begin position="24"/>
        <end position="47"/>
    </location>
</feature>
<dbReference type="GO" id="GO:0016705">
    <property type="term" value="F:oxidoreductase activity, acting on paired donors, with incorporation or reduction of molecular oxygen"/>
    <property type="evidence" value="ECO:0007669"/>
    <property type="project" value="InterPro"/>
</dbReference>
<dbReference type="Pfam" id="PF00067">
    <property type="entry name" value="p450"/>
    <property type="match status" value="1"/>
</dbReference>
<dbReference type="PANTHER" id="PTHR24305">
    <property type="entry name" value="CYTOCHROME P450"/>
    <property type="match status" value="1"/>
</dbReference>
<name>A0A9N9L4J3_9HELO</name>
<evidence type="ECO:0000256" key="6">
    <source>
        <dbReference type="RuleBase" id="RU000461"/>
    </source>
</evidence>
<dbReference type="InterPro" id="IPR036396">
    <property type="entry name" value="Cyt_P450_sf"/>
</dbReference>
<dbReference type="InterPro" id="IPR001128">
    <property type="entry name" value="Cyt_P450"/>
</dbReference>
<evidence type="ECO:0000313" key="8">
    <source>
        <dbReference type="EMBL" id="CAG8960190.1"/>
    </source>
</evidence>
<evidence type="ECO:0008006" key="10">
    <source>
        <dbReference type="Google" id="ProtNLM"/>
    </source>
</evidence>
<evidence type="ECO:0000256" key="4">
    <source>
        <dbReference type="ARBA" id="ARBA00023004"/>
    </source>
</evidence>
<keyword evidence="6" id="KW-0560">Oxidoreductase</keyword>
<dbReference type="InterPro" id="IPR050121">
    <property type="entry name" value="Cytochrome_P450_monoxygenase"/>
</dbReference>
<keyword evidence="5 6" id="KW-0349">Heme</keyword>
<evidence type="ECO:0000256" key="2">
    <source>
        <dbReference type="ARBA" id="ARBA00010617"/>
    </source>
</evidence>
<dbReference type="OrthoDB" id="3934656at2759"/>
<dbReference type="GO" id="GO:0004497">
    <property type="term" value="F:monooxygenase activity"/>
    <property type="evidence" value="ECO:0007669"/>
    <property type="project" value="UniProtKB-KW"/>
</dbReference>
<dbReference type="GO" id="GO:0020037">
    <property type="term" value="F:heme binding"/>
    <property type="evidence" value="ECO:0007669"/>
    <property type="project" value="InterPro"/>
</dbReference>
<dbReference type="EMBL" id="CAJVRL010000096">
    <property type="protein sequence ID" value="CAG8960190.1"/>
    <property type="molecule type" value="Genomic_DNA"/>
</dbReference>
<dbReference type="SUPFAM" id="SSF48264">
    <property type="entry name" value="Cytochrome P450"/>
    <property type="match status" value="1"/>
</dbReference>